<dbReference type="RefSeq" id="WP_007123996.1">
    <property type="nucleotide sequence ID" value="NZ_AZDK01000014.1"/>
</dbReference>
<dbReference type="Proteomes" id="UP000051883">
    <property type="component" value="Unassembled WGS sequence"/>
</dbReference>
<comment type="caution">
    <text evidence="1">The sequence shown here is derived from an EMBL/GenBank/DDBJ whole genome shotgun (WGS) entry which is preliminary data.</text>
</comment>
<dbReference type="AlphaFoldDB" id="C8P5U9"/>
<protein>
    <submittedName>
        <fullName evidence="1">Uncharacterized protein</fullName>
    </submittedName>
</protein>
<evidence type="ECO:0000313" key="4">
    <source>
        <dbReference type="Proteomes" id="UP000051883"/>
    </source>
</evidence>
<evidence type="ECO:0000313" key="2">
    <source>
        <dbReference type="EMBL" id="KRK59719.1"/>
    </source>
</evidence>
<keyword evidence="4" id="KW-1185">Reference proteome</keyword>
<evidence type="ECO:0000313" key="3">
    <source>
        <dbReference type="Proteomes" id="UP000003675"/>
    </source>
</evidence>
<gene>
    <name evidence="2" type="ORF">FC31_GL000408</name>
    <name evidence="1" type="ORF">HMPREF0494_0693</name>
</gene>
<organism evidence="1 3">
    <name type="scientific">Limosilactobacillus antri DSM 16041</name>
    <dbReference type="NCBI Taxonomy" id="525309"/>
    <lineage>
        <taxon>Bacteria</taxon>
        <taxon>Bacillati</taxon>
        <taxon>Bacillota</taxon>
        <taxon>Bacilli</taxon>
        <taxon>Lactobacillales</taxon>
        <taxon>Lactobacillaceae</taxon>
        <taxon>Limosilactobacillus</taxon>
    </lineage>
</organism>
<name>C8P5U9_9LACO</name>
<dbReference type="PATRIC" id="fig|525309.8.peg.418"/>
<evidence type="ECO:0000313" key="1">
    <source>
        <dbReference type="EMBL" id="EEW54154.1"/>
    </source>
</evidence>
<reference evidence="2 4" key="2">
    <citation type="journal article" date="2015" name="Genome Announc.">
        <title>Expanding the biotechnology potential of lactobacilli through comparative genomics of 213 strains and associated genera.</title>
        <authorList>
            <person name="Sun Z."/>
            <person name="Harris H.M."/>
            <person name="McCann A."/>
            <person name="Guo C."/>
            <person name="Argimon S."/>
            <person name="Zhang W."/>
            <person name="Yang X."/>
            <person name="Jeffery I.B."/>
            <person name="Cooney J.C."/>
            <person name="Kagawa T.F."/>
            <person name="Liu W."/>
            <person name="Song Y."/>
            <person name="Salvetti E."/>
            <person name="Wrobel A."/>
            <person name="Rasinkangas P."/>
            <person name="Parkhill J."/>
            <person name="Rea M.C."/>
            <person name="O'Sullivan O."/>
            <person name="Ritari J."/>
            <person name="Douillard F.P."/>
            <person name="Paul Ross R."/>
            <person name="Yang R."/>
            <person name="Briner A.E."/>
            <person name="Felis G.E."/>
            <person name="de Vos W.M."/>
            <person name="Barrangou R."/>
            <person name="Klaenhammer T.R."/>
            <person name="Caufield P.W."/>
            <person name="Cui Y."/>
            <person name="Zhang H."/>
            <person name="O'Toole P.W."/>
        </authorList>
    </citation>
    <scope>NUCLEOTIDE SEQUENCE [LARGE SCALE GENOMIC DNA]</scope>
    <source>
        <strain evidence="2 4">DSM 16041</strain>
    </source>
</reference>
<proteinExistence type="predicted"/>
<sequence length="189" mass="21900">MPKAVKIIIALVLSTAVGAVAAWGYVPLNLHLHQYYYVTRMPHRRHTYPYLSLLMEHQLYEADLGDLAPVKGYRISYDYNGGISASYRTIIKGRDLLKVGDYFEITAASLSYSLDSPDFENARNTVDLYFDDRGRLESVDRKGTGRDVPVSRFWPLLDQVEDQLRKNSSRPLISLQDQFDRQFRKQYRE</sequence>
<accession>C8P5U9</accession>
<dbReference type="EMBL" id="AZDK01000014">
    <property type="protein sequence ID" value="KRK59719.1"/>
    <property type="molecule type" value="Genomic_DNA"/>
</dbReference>
<dbReference type="Proteomes" id="UP000003675">
    <property type="component" value="Unassembled WGS sequence"/>
</dbReference>
<dbReference type="STRING" id="525309.HMPREF0494_0693"/>
<reference evidence="1 3" key="1">
    <citation type="submission" date="2009-09" db="EMBL/GenBank/DDBJ databases">
        <authorList>
            <person name="Qin X."/>
            <person name="Bachman B."/>
            <person name="Battles P."/>
            <person name="Bell A."/>
            <person name="Bess C."/>
            <person name="Bickham C."/>
            <person name="Chaboub L."/>
            <person name="Chen D."/>
            <person name="Coyle M."/>
            <person name="Deiros D.R."/>
            <person name="Dinh H."/>
            <person name="Forbes L."/>
            <person name="Fowler G."/>
            <person name="Francisco L."/>
            <person name="Fu Q."/>
            <person name="Gubbala S."/>
            <person name="Hale W."/>
            <person name="Han Y."/>
            <person name="Hemphill L."/>
            <person name="Highlander S.K."/>
            <person name="Hirani K."/>
            <person name="Hogues M."/>
            <person name="Jackson L."/>
            <person name="Jakkamsetti A."/>
            <person name="Javaid M."/>
            <person name="Jiang H."/>
            <person name="Korchina V."/>
            <person name="Kovar C."/>
            <person name="Lara F."/>
            <person name="Lee S."/>
            <person name="Mata R."/>
            <person name="Mathew T."/>
            <person name="Moen C."/>
            <person name="Morales K."/>
            <person name="Munidasa M."/>
            <person name="Nazareth L."/>
            <person name="Ngo R."/>
            <person name="Nguyen L."/>
            <person name="Okwuonu G."/>
            <person name="Ongeri F."/>
            <person name="Patil S."/>
            <person name="Petrosino J."/>
            <person name="Pham C."/>
            <person name="Pham P."/>
            <person name="Pu L.-L."/>
            <person name="Puazo M."/>
            <person name="Raj R."/>
            <person name="Reid J."/>
            <person name="Rouhana J."/>
            <person name="Saada N."/>
            <person name="Shang Y."/>
            <person name="Simmons D."/>
            <person name="Thornton R."/>
            <person name="Warren J."/>
            <person name="Weissenberger G."/>
            <person name="Zhang J."/>
            <person name="Zhang L."/>
            <person name="Zhou C."/>
            <person name="Zhu D."/>
            <person name="Muzny D."/>
            <person name="Worley K."/>
            <person name="Gibbs R."/>
        </authorList>
    </citation>
    <scope>NUCLEOTIDE SEQUENCE [LARGE SCALE GENOMIC DNA]</scope>
    <source>
        <strain evidence="1 3">DSM 16041</strain>
    </source>
</reference>
<dbReference type="HOGENOM" id="CLU_1553264_0_0_9"/>
<dbReference type="EMBL" id="ACLL01000017">
    <property type="protein sequence ID" value="EEW54154.1"/>
    <property type="molecule type" value="Genomic_DNA"/>
</dbReference>